<gene>
    <name evidence="2" type="ORF">B842_00995</name>
</gene>
<keyword evidence="1" id="KW-0472">Membrane</keyword>
<dbReference type="STRING" id="1223515.B842_00995"/>
<feature type="transmembrane region" description="Helical" evidence="1">
    <location>
        <begin position="291"/>
        <end position="312"/>
    </location>
</feature>
<dbReference type="InterPro" id="IPR023908">
    <property type="entry name" value="xxxLxxG_rpt"/>
</dbReference>
<evidence type="ECO:0000313" key="3">
    <source>
        <dbReference type="Proteomes" id="UP000031524"/>
    </source>
</evidence>
<dbReference type="NCBIfam" id="TIGR03057">
    <property type="entry name" value="xxxLxxG_by_4"/>
    <property type="match status" value="1"/>
</dbReference>
<dbReference type="RefSeq" id="WP_040084690.1">
    <property type="nucleotide sequence ID" value="NZ_BCSU01000008.1"/>
</dbReference>
<feature type="transmembrane region" description="Helical" evidence="1">
    <location>
        <begin position="437"/>
        <end position="458"/>
    </location>
</feature>
<accession>A0A0B5CZU1</accession>
<dbReference type="AlphaFoldDB" id="A0A0B5CZU1"/>
<dbReference type="HOGENOM" id="CLU_528652_0_0_11"/>
<protein>
    <recommendedName>
        <fullName evidence="4">X-X-X-Leu-X-X-Gly heptad repeat-containing protein</fullName>
    </recommendedName>
</protein>
<dbReference type="KEGG" id="chm:B842_00995"/>
<evidence type="ECO:0008006" key="4">
    <source>
        <dbReference type="Google" id="ProtNLM"/>
    </source>
</evidence>
<sequence>MSPSLRNWMTAFMLLVPLILGATVAAVTNLDPARSWSSADEPAAAPAPVPTTELVDARRAAGEAGAQAGFLATGTGELKDGVAEMRSGAEALPQQFAEAVTGAQQLHQGLIELQAGVGQLGTGANDIADGVGNAVDQVIGFGALQGQLLGTLDATLEEIGDTEDPVLVEARARLLELRGQVEMIRLDGPLADQLQALKDGSRDLANQLGVPGYAFHDGVYSATRGAQDLSYGLTQAQGGVDEAVAGVEKLDEGAQRIDGMATRTQDRIGDVQRALPSTMTAAGEAEGEGEILGLSPMFALLIASLALIGGAFAGATRRWWVLAAAVPALTAAGLILLWLVGVGATTQTLTWSALVLALGVLASATATRALLGVFGMVGGSLSAAVLGLVQLGLVGWVWRNLTTAEVSGAWQIVANLSPLSWATAGLTTAGNDASPGVLWLALGVLGGMAVVGLVGGALDRQGPQKDADAVEAL</sequence>
<keyword evidence="3" id="KW-1185">Reference proteome</keyword>
<name>A0A0B5CZU1_9CORY</name>
<feature type="transmembrane region" description="Helical" evidence="1">
    <location>
        <begin position="373"/>
        <end position="398"/>
    </location>
</feature>
<dbReference type="OrthoDB" id="4426125at2"/>
<keyword evidence="1" id="KW-0812">Transmembrane</keyword>
<dbReference type="EMBL" id="CP005286">
    <property type="protein sequence ID" value="AJE32055.1"/>
    <property type="molecule type" value="Genomic_DNA"/>
</dbReference>
<dbReference type="Proteomes" id="UP000031524">
    <property type="component" value="Chromosome"/>
</dbReference>
<proteinExistence type="predicted"/>
<reference evidence="2 3" key="1">
    <citation type="submission" date="2013-04" db="EMBL/GenBank/DDBJ databases">
        <title>Complete genome sequence of Corynebacterium humireducens DSM 45392(T), isolated from a wastewater-fed microbial fuel cell.</title>
        <authorList>
            <person name="Ruckert C."/>
            <person name="Albersmeier A."/>
            <person name="Kalinowski J."/>
        </authorList>
    </citation>
    <scope>NUCLEOTIDE SEQUENCE [LARGE SCALE GENOMIC DNA]</scope>
    <source>
        <strain evidence="3">MFC-5</strain>
    </source>
</reference>
<organism evidence="2 3">
    <name type="scientific">Corynebacterium humireducens NBRC 106098 = DSM 45392</name>
    <dbReference type="NCBI Taxonomy" id="1223515"/>
    <lineage>
        <taxon>Bacteria</taxon>
        <taxon>Bacillati</taxon>
        <taxon>Actinomycetota</taxon>
        <taxon>Actinomycetes</taxon>
        <taxon>Mycobacteriales</taxon>
        <taxon>Corynebacteriaceae</taxon>
        <taxon>Corynebacterium</taxon>
    </lineage>
</organism>
<feature type="transmembrane region" description="Helical" evidence="1">
    <location>
        <begin position="348"/>
        <end position="366"/>
    </location>
</feature>
<evidence type="ECO:0000313" key="2">
    <source>
        <dbReference type="EMBL" id="AJE32055.1"/>
    </source>
</evidence>
<keyword evidence="1" id="KW-1133">Transmembrane helix</keyword>
<feature type="transmembrane region" description="Helical" evidence="1">
    <location>
        <begin position="319"/>
        <end position="342"/>
    </location>
</feature>
<evidence type="ECO:0000256" key="1">
    <source>
        <dbReference type="SAM" id="Phobius"/>
    </source>
</evidence>